<dbReference type="PROSITE" id="PS50004">
    <property type="entry name" value="C2"/>
    <property type="match status" value="1"/>
</dbReference>
<dbReference type="Proteomes" id="UP001497482">
    <property type="component" value="Chromosome 13"/>
</dbReference>
<comment type="subcellular location">
    <subcellularLocation>
        <location evidence="2">Cytoplasm</location>
        <location evidence="2">Cytosol</location>
    </subcellularLocation>
    <subcellularLocation>
        <location evidence="1">Membrane</location>
        <topology evidence="1">Peripheral membrane protein</topology>
    </subcellularLocation>
</comment>
<protein>
    <recommendedName>
        <fullName evidence="3 8">Phospholipase A2</fullName>
        <ecNumber evidence="3 8">3.1.1.4</ecNumber>
    </recommendedName>
</protein>
<evidence type="ECO:0000256" key="2">
    <source>
        <dbReference type="ARBA" id="ARBA00004514"/>
    </source>
</evidence>
<dbReference type="InterPro" id="IPR002642">
    <property type="entry name" value="LysoPLipase_cat_dom"/>
</dbReference>
<sequence length="632" mass="69685">MDALRTMWSWSSDMAFSLLPRDQDPPGHVEFVSYLTLNVTVLRAKTHTSQDYWSQSDLYVSLTLPTATSTSRRTRTINHNNQPEWNEGFNFRFPTQTKNILEIRVLDEDLLSRDDLVSMVLRTFSLSPETEDVVELEFELSQSSEEATREYMSNGILMAAPLSVLSVEVKKMQPAHYLSSCPMLNLSGAYEGTQVLNALTERLHFHMNPELEAELGLAETKEVEAAADTDKQEVLHSSVPLKPVPHRRSGSISLTLDQNSVDLRLESFERSKQDLEVRLSLDLCSQEKDFLLKRRATVARQLQSVLGLKTKPSLNQVPTVAVVASGGGARACVGTLGSLKGLKEIGVLDLVSYITGVSGSTWALSSLCQDEDWSHRLETLISKTRVQMTKSTMGAFSLDQMSYYWDRMEQKEKQGHLVSYIDMAGLILEHLVFGETNSSQLLLLSPPQTNSSSPLLRLTPPPPQTNSSQLLLLSPPQTNSSSPQTNSSQLLLLSPPQTNSSSPQTNSSALLRHSLSTNSPLLRPRSSSLLLRLTPPLLRLTPLSCSSSLLLRLTPPLLRLTPLSCSSSLLLRLTPPLLRLTPPPPPQTNSSQLLLLSPPQTYSSSLLRLTPPPPPQTNSSSPQTNSSSSSSD</sequence>
<evidence type="ECO:0000256" key="6">
    <source>
        <dbReference type="ARBA" id="ARBA00023098"/>
    </source>
</evidence>
<dbReference type="Pfam" id="PF01735">
    <property type="entry name" value="PLA2_B"/>
    <property type="match status" value="1"/>
</dbReference>
<dbReference type="InterPro" id="IPR016035">
    <property type="entry name" value="Acyl_Trfase/lysoPLipase"/>
</dbReference>
<feature type="region of interest" description="Disordered" evidence="9">
    <location>
        <begin position="602"/>
        <end position="632"/>
    </location>
</feature>
<dbReference type="AlphaFoldDB" id="A0AAV2JP53"/>
<feature type="compositionally biased region" description="Low complexity" evidence="9">
    <location>
        <begin position="617"/>
        <end position="632"/>
    </location>
</feature>
<dbReference type="Pfam" id="PF00168">
    <property type="entry name" value="C2"/>
    <property type="match status" value="1"/>
</dbReference>
<dbReference type="GO" id="GO:0016020">
    <property type="term" value="C:membrane"/>
    <property type="evidence" value="ECO:0007669"/>
    <property type="project" value="UniProtKB-SubCell"/>
</dbReference>
<organism evidence="12 13">
    <name type="scientific">Knipowitschia caucasica</name>
    <name type="common">Caucasian dwarf goby</name>
    <name type="synonym">Pomatoschistus caucasicus</name>
    <dbReference type="NCBI Taxonomy" id="637954"/>
    <lineage>
        <taxon>Eukaryota</taxon>
        <taxon>Metazoa</taxon>
        <taxon>Chordata</taxon>
        <taxon>Craniata</taxon>
        <taxon>Vertebrata</taxon>
        <taxon>Euteleostomi</taxon>
        <taxon>Actinopterygii</taxon>
        <taxon>Neopterygii</taxon>
        <taxon>Teleostei</taxon>
        <taxon>Neoteleostei</taxon>
        <taxon>Acanthomorphata</taxon>
        <taxon>Gobiaria</taxon>
        <taxon>Gobiiformes</taxon>
        <taxon>Gobioidei</taxon>
        <taxon>Gobiidae</taxon>
        <taxon>Gobiinae</taxon>
        <taxon>Knipowitschia</taxon>
    </lineage>
</organism>
<keyword evidence="6 7" id="KW-0443">Lipid metabolism</keyword>
<reference evidence="12 13" key="1">
    <citation type="submission" date="2024-04" db="EMBL/GenBank/DDBJ databases">
        <authorList>
            <person name="Waldvogel A.-M."/>
            <person name="Schoenle A."/>
        </authorList>
    </citation>
    <scope>NUCLEOTIDE SEQUENCE [LARGE SCALE GENOMIC DNA]</scope>
</reference>
<dbReference type="PANTHER" id="PTHR10728:SF32">
    <property type="entry name" value="CYTOSOLIC PHOSPHOLIPASE A2 BETA"/>
    <property type="match status" value="1"/>
</dbReference>
<evidence type="ECO:0000256" key="9">
    <source>
        <dbReference type="SAM" id="MobiDB-lite"/>
    </source>
</evidence>
<dbReference type="Pfam" id="PF18695">
    <property type="entry name" value="cPLA2_C2"/>
    <property type="match status" value="1"/>
</dbReference>
<accession>A0AAV2JP53</accession>
<dbReference type="EMBL" id="OZ035835">
    <property type="protein sequence ID" value="CAL1578508.1"/>
    <property type="molecule type" value="Genomic_DNA"/>
</dbReference>
<dbReference type="InterPro" id="IPR035892">
    <property type="entry name" value="C2_domain_sf"/>
</dbReference>
<dbReference type="GO" id="GO:0005829">
    <property type="term" value="C:cytosol"/>
    <property type="evidence" value="ECO:0007669"/>
    <property type="project" value="UniProtKB-SubCell"/>
</dbReference>
<evidence type="ECO:0000256" key="7">
    <source>
        <dbReference type="PROSITE-ProRule" id="PRU00555"/>
    </source>
</evidence>
<dbReference type="GO" id="GO:0005544">
    <property type="term" value="F:calcium-dependent phospholipid binding"/>
    <property type="evidence" value="ECO:0007669"/>
    <property type="project" value="TreeGrafter"/>
</dbReference>
<dbReference type="GO" id="GO:0005509">
    <property type="term" value="F:calcium ion binding"/>
    <property type="evidence" value="ECO:0007669"/>
    <property type="project" value="TreeGrafter"/>
</dbReference>
<feature type="domain" description="PLA2c" evidence="11">
    <location>
        <begin position="269"/>
        <end position="632"/>
    </location>
</feature>
<evidence type="ECO:0000313" key="12">
    <source>
        <dbReference type="EMBL" id="CAL1578508.1"/>
    </source>
</evidence>
<evidence type="ECO:0000259" key="10">
    <source>
        <dbReference type="PROSITE" id="PS50004"/>
    </source>
</evidence>
<evidence type="ECO:0000313" key="13">
    <source>
        <dbReference type="Proteomes" id="UP001497482"/>
    </source>
</evidence>
<keyword evidence="13" id="KW-1185">Reference proteome</keyword>
<dbReference type="InterPro" id="IPR000008">
    <property type="entry name" value="C2_dom"/>
</dbReference>
<keyword evidence="5 7" id="KW-0378">Hydrolase</keyword>
<keyword evidence="8" id="KW-0479">Metal-binding</keyword>
<dbReference type="EC" id="3.1.1.4" evidence="3 8"/>
<evidence type="ECO:0000256" key="5">
    <source>
        <dbReference type="ARBA" id="ARBA00022801"/>
    </source>
</evidence>
<dbReference type="SMART" id="SM00239">
    <property type="entry name" value="C2"/>
    <property type="match status" value="1"/>
</dbReference>
<keyword evidence="8" id="KW-0106">Calcium</keyword>
<dbReference type="SUPFAM" id="SSF49562">
    <property type="entry name" value="C2 domain (Calcium/lipid-binding domain, CaLB)"/>
    <property type="match status" value="1"/>
</dbReference>
<feature type="domain" description="C2" evidence="10">
    <location>
        <begin position="10"/>
        <end position="140"/>
    </location>
</feature>
<dbReference type="GO" id="GO:0047498">
    <property type="term" value="F:calcium-dependent phospholipase A2 activity"/>
    <property type="evidence" value="ECO:0007669"/>
    <property type="project" value="TreeGrafter"/>
</dbReference>
<comment type="domain">
    <text evidence="8">The N-terminal C2 domain associates with lipid membranes upon calcium binding.</text>
</comment>
<evidence type="ECO:0000256" key="3">
    <source>
        <dbReference type="ARBA" id="ARBA00013278"/>
    </source>
</evidence>
<feature type="compositionally biased region" description="Low complexity" evidence="9">
    <location>
        <begin position="444"/>
        <end position="458"/>
    </location>
</feature>
<evidence type="ECO:0000256" key="8">
    <source>
        <dbReference type="RuleBase" id="RU362102"/>
    </source>
</evidence>
<dbReference type="InterPro" id="IPR040723">
    <property type="entry name" value="cPLA2_C2"/>
</dbReference>
<dbReference type="GO" id="GO:0046475">
    <property type="term" value="P:glycerophospholipid catabolic process"/>
    <property type="evidence" value="ECO:0007669"/>
    <property type="project" value="TreeGrafter"/>
</dbReference>
<gene>
    <name evidence="12" type="ORF">KC01_LOCUS9638</name>
</gene>
<evidence type="ECO:0000256" key="1">
    <source>
        <dbReference type="ARBA" id="ARBA00004170"/>
    </source>
</evidence>
<dbReference type="PROSITE" id="PS51210">
    <property type="entry name" value="PLA2C"/>
    <property type="match status" value="1"/>
</dbReference>
<proteinExistence type="predicted"/>
<evidence type="ECO:0000256" key="4">
    <source>
        <dbReference type="ARBA" id="ARBA00022490"/>
    </source>
</evidence>
<dbReference type="Gene3D" id="3.40.1090.10">
    <property type="entry name" value="Cytosolic phospholipase A2 catalytic domain"/>
    <property type="match status" value="1"/>
</dbReference>
<dbReference type="SUPFAM" id="SSF52151">
    <property type="entry name" value="FabD/lysophospholipase-like"/>
    <property type="match status" value="1"/>
</dbReference>
<keyword evidence="7 8" id="KW-0442">Lipid degradation</keyword>
<dbReference type="PANTHER" id="PTHR10728">
    <property type="entry name" value="CYTOSOLIC PHOSPHOLIPASE A2"/>
    <property type="match status" value="1"/>
</dbReference>
<keyword evidence="4 8" id="KW-0963">Cytoplasm</keyword>
<feature type="compositionally biased region" description="Low complexity" evidence="9">
    <location>
        <begin position="465"/>
        <end position="508"/>
    </location>
</feature>
<name>A0AAV2JP53_KNICA</name>
<dbReference type="Gene3D" id="2.60.40.150">
    <property type="entry name" value="C2 domain"/>
    <property type="match status" value="1"/>
</dbReference>
<evidence type="ECO:0000259" key="11">
    <source>
        <dbReference type="PROSITE" id="PS51210"/>
    </source>
</evidence>
<feature type="region of interest" description="Disordered" evidence="9">
    <location>
        <begin position="444"/>
        <end position="508"/>
    </location>
</feature>
<comment type="catalytic activity">
    <reaction evidence="8">
        <text>a 1,2-diacyl-sn-glycero-3-phosphocholine + H2O = a 1-acyl-sn-glycero-3-phosphocholine + a fatty acid + H(+)</text>
        <dbReference type="Rhea" id="RHEA:15801"/>
        <dbReference type="ChEBI" id="CHEBI:15377"/>
        <dbReference type="ChEBI" id="CHEBI:15378"/>
        <dbReference type="ChEBI" id="CHEBI:28868"/>
        <dbReference type="ChEBI" id="CHEBI:57643"/>
        <dbReference type="ChEBI" id="CHEBI:58168"/>
        <dbReference type="EC" id="3.1.1.4"/>
    </reaction>
</comment>